<name>A0ABP3J391_9BACI</name>
<dbReference type="SUPFAM" id="SSF53254">
    <property type="entry name" value="Phosphoglycerate mutase-like"/>
    <property type="match status" value="1"/>
</dbReference>
<dbReference type="SMART" id="SM00855">
    <property type="entry name" value="PGAM"/>
    <property type="match status" value="1"/>
</dbReference>
<comment type="caution">
    <text evidence="2">The sequence shown here is derived from an EMBL/GenBank/DDBJ whole genome shotgun (WGS) entry which is preliminary data.</text>
</comment>
<protein>
    <submittedName>
        <fullName evidence="2">Histidine phosphatase family protein</fullName>
    </submittedName>
</protein>
<dbReference type="Gene3D" id="3.40.50.1240">
    <property type="entry name" value="Phosphoglycerate mutase-like"/>
    <property type="match status" value="1"/>
</dbReference>
<keyword evidence="1" id="KW-0378">Hydrolase</keyword>
<dbReference type="Proteomes" id="UP001501459">
    <property type="component" value="Unassembled WGS sequence"/>
</dbReference>
<organism evidence="2 3">
    <name type="scientific">Lentibacillus halophilus</name>
    <dbReference type="NCBI Taxonomy" id="295065"/>
    <lineage>
        <taxon>Bacteria</taxon>
        <taxon>Bacillati</taxon>
        <taxon>Bacillota</taxon>
        <taxon>Bacilli</taxon>
        <taxon>Bacillales</taxon>
        <taxon>Bacillaceae</taxon>
        <taxon>Lentibacillus</taxon>
    </lineage>
</organism>
<dbReference type="InterPro" id="IPR029033">
    <property type="entry name" value="His_PPase_superfam"/>
</dbReference>
<keyword evidence="3" id="KW-1185">Reference proteome</keyword>
<evidence type="ECO:0000313" key="3">
    <source>
        <dbReference type="Proteomes" id="UP001501459"/>
    </source>
</evidence>
<dbReference type="Pfam" id="PF00300">
    <property type="entry name" value="His_Phos_1"/>
    <property type="match status" value="1"/>
</dbReference>
<dbReference type="CDD" id="cd07067">
    <property type="entry name" value="HP_PGM_like"/>
    <property type="match status" value="1"/>
</dbReference>
<accession>A0ABP3J391</accession>
<dbReference type="InterPro" id="IPR013078">
    <property type="entry name" value="His_Pase_superF_clade-1"/>
</dbReference>
<sequence>MTKVGFVRHGTTLWNKEGRAQGSSDVPLDAQGRQEAEKVAERLCTDHWDVIYTSDLSRANDTAEAIARAMGGMDLHRDKRLRERDCGQIEGMNEAERTATWGYNWRSLDLGQETAESMVERGMSFLNEVSATHEGDHILIVSHGTFIKQLLTHLSPEIDAQTLLGNTSVSCIASGENGWTLELLNCTKHLEPMQSES</sequence>
<dbReference type="EMBL" id="BAAADM010000030">
    <property type="protein sequence ID" value="GAA0436091.1"/>
    <property type="molecule type" value="Genomic_DNA"/>
</dbReference>
<dbReference type="PANTHER" id="PTHR46517:SF1">
    <property type="entry name" value="FRUCTOSE-2,6-BISPHOSPHATASE TIGAR"/>
    <property type="match status" value="1"/>
</dbReference>
<reference evidence="3" key="1">
    <citation type="journal article" date="2019" name="Int. J. Syst. Evol. Microbiol.">
        <title>The Global Catalogue of Microorganisms (GCM) 10K type strain sequencing project: providing services to taxonomists for standard genome sequencing and annotation.</title>
        <authorList>
            <consortium name="The Broad Institute Genomics Platform"/>
            <consortium name="The Broad Institute Genome Sequencing Center for Infectious Disease"/>
            <person name="Wu L."/>
            <person name="Ma J."/>
        </authorList>
    </citation>
    <scope>NUCLEOTIDE SEQUENCE [LARGE SCALE GENOMIC DNA]</scope>
    <source>
        <strain evidence="3">JCM 12149</strain>
    </source>
</reference>
<dbReference type="InterPro" id="IPR051695">
    <property type="entry name" value="Phosphoglycerate_Mutase"/>
</dbReference>
<proteinExistence type="predicted"/>
<gene>
    <name evidence="2" type="ORF">GCM10008983_10920</name>
</gene>
<dbReference type="RefSeq" id="WP_343751685.1">
    <property type="nucleotide sequence ID" value="NZ_BAAADM010000030.1"/>
</dbReference>
<dbReference type="PANTHER" id="PTHR46517">
    <property type="entry name" value="FRUCTOSE-2,6-BISPHOSPHATASE TIGAR"/>
    <property type="match status" value="1"/>
</dbReference>
<evidence type="ECO:0000313" key="2">
    <source>
        <dbReference type="EMBL" id="GAA0436091.1"/>
    </source>
</evidence>
<evidence type="ECO:0000256" key="1">
    <source>
        <dbReference type="ARBA" id="ARBA00022801"/>
    </source>
</evidence>